<gene>
    <name evidence="1" type="ORF">FNV43_RR23908</name>
</gene>
<name>A0A8K0GPR9_9ROSA</name>
<evidence type="ECO:0000313" key="2">
    <source>
        <dbReference type="Proteomes" id="UP000796880"/>
    </source>
</evidence>
<dbReference type="EMBL" id="VOIH02000011">
    <property type="protein sequence ID" value="KAF3432806.1"/>
    <property type="molecule type" value="Genomic_DNA"/>
</dbReference>
<comment type="caution">
    <text evidence="1">The sequence shown here is derived from an EMBL/GenBank/DDBJ whole genome shotgun (WGS) entry which is preliminary data.</text>
</comment>
<keyword evidence="2" id="KW-1185">Reference proteome</keyword>
<protein>
    <submittedName>
        <fullName evidence="1">Uncharacterized protein</fullName>
    </submittedName>
</protein>
<sequence>MTGAEEKKEERSLVEENKRRASGVLRVSFPITHIVYSGNFAQLGLVNALGSPSKICFFLATIPPQETLVSGFELKNLIPLVHPVSYVMEYET</sequence>
<organism evidence="1 2">
    <name type="scientific">Rhamnella rubrinervis</name>
    <dbReference type="NCBI Taxonomy" id="2594499"/>
    <lineage>
        <taxon>Eukaryota</taxon>
        <taxon>Viridiplantae</taxon>
        <taxon>Streptophyta</taxon>
        <taxon>Embryophyta</taxon>
        <taxon>Tracheophyta</taxon>
        <taxon>Spermatophyta</taxon>
        <taxon>Magnoliopsida</taxon>
        <taxon>eudicotyledons</taxon>
        <taxon>Gunneridae</taxon>
        <taxon>Pentapetalae</taxon>
        <taxon>rosids</taxon>
        <taxon>fabids</taxon>
        <taxon>Rosales</taxon>
        <taxon>Rhamnaceae</taxon>
        <taxon>rhamnoid group</taxon>
        <taxon>Rhamneae</taxon>
        <taxon>Rhamnella</taxon>
    </lineage>
</organism>
<reference evidence="1" key="1">
    <citation type="submission" date="2020-03" db="EMBL/GenBank/DDBJ databases">
        <title>A high-quality chromosome-level genome assembly of a woody plant with both climbing and erect habits, Rhamnella rubrinervis.</title>
        <authorList>
            <person name="Lu Z."/>
            <person name="Yang Y."/>
            <person name="Zhu X."/>
            <person name="Sun Y."/>
        </authorList>
    </citation>
    <scope>NUCLEOTIDE SEQUENCE</scope>
    <source>
        <strain evidence="1">BYM</strain>
        <tissue evidence="1">Leaf</tissue>
    </source>
</reference>
<dbReference type="AlphaFoldDB" id="A0A8K0GPR9"/>
<evidence type="ECO:0000313" key="1">
    <source>
        <dbReference type="EMBL" id="KAF3432806.1"/>
    </source>
</evidence>
<accession>A0A8K0GPR9</accession>
<proteinExistence type="predicted"/>
<dbReference type="Proteomes" id="UP000796880">
    <property type="component" value="Unassembled WGS sequence"/>
</dbReference>